<feature type="non-terminal residue" evidence="2">
    <location>
        <position position="1"/>
    </location>
</feature>
<feature type="non-terminal residue" evidence="2">
    <location>
        <position position="100"/>
    </location>
</feature>
<reference evidence="2 3" key="1">
    <citation type="journal article" date="2018" name="Front. Plant Sci.">
        <title>Red Clover (Trifolium pratense) and Zigzag Clover (T. medium) - A Picture of Genomic Similarities and Differences.</title>
        <authorList>
            <person name="Dluhosova J."/>
            <person name="Istvanek J."/>
            <person name="Nedelnik J."/>
            <person name="Repkova J."/>
        </authorList>
    </citation>
    <scope>NUCLEOTIDE SEQUENCE [LARGE SCALE GENOMIC DNA]</scope>
    <source>
        <strain evidence="3">cv. 10/8</strain>
        <tissue evidence="2">Leaf</tissue>
    </source>
</reference>
<dbReference type="InterPro" id="IPR011205">
    <property type="entry name" value="UCP015417_vWA"/>
</dbReference>
<dbReference type="AlphaFoldDB" id="A0A392SSB5"/>
<accession>A0A392SSB5</accession>
<sequence>PHEIIKSLGDGDGGEVAELQWKRIVDDLLKKGKMRNCLAVCDVSWSMYGIPMEVSVALGLLVSELSDEPWKGKVITFSEEPQLHVIQGDNLKSKTDFVRD</sequence>
<dbReference type="Proteomes" id="UP000265520">
    <property type="component" value="Unassembled WGS sequence"/>
</dbReference>
<keyword evidence="3" id="KW-1185">Reference proteome</keyword>
<dbReference type="PIRSF" id="PIRSF015417">
    <property type="entry name" value="T31B5_30_vWA"/>
    <property type="match status" value="1"/>
</dbReference>
<feature type="domain" description="DUF7788" evidence="1">
    <location>
        <begin position="36"/>
        <end position="99"/>
    </location>
</feature>
<evidence type="ECO:0000313" key="2">
    <source>
        <dbReference type="EMBL" id="MCI50746.1"/>
    </source>
</evidence>
<name>A0A392SSB5_9FABA</name>
<evidence type="ECO:0000313" key="3">
    <source>
        <dbReference type="Proteomes" id="UP000265520"/>
    </source>
</evidence>
<dbReference type="PANTHER" id="PTHR31373">
    <property type="entry name" value="OS06G0652100 PROTEIN"/>
    <property type="match status" value="1"/>
</dbReference>
<proteinExistence type="predicted"/>
<dbReference type="Pfam" id="PF25043">
    <property type="entry name" value="DUF7788"/>
    <property type="match status" value="1"/>
</dbReference>
<comment type="caution">
    <text evidence="2">The sequence shown here is derived from an EMBL/GenBank/DDBJ whole genome shotgun (WGS) entry which is preliminary data.</text>
</comment>
<organism evidence="2 3">
    <name type="scientific">Trifolium medium</name>
    <dbReference type="NCBI Taxonomy" id="97028"/>
    <lineage>
        <taxon>Eukaryota</taxon>
        <taxon>Viridiplantae</taxon>
        <taxon>Streptophyta</taxon>
        <taxon>Embryophyta</taxon>
        <taxon>Tracheophyta</taxon>
        <taxon>Spermatophyta</taxon>
        <taxon>Magnoliopsida</taxon>
        <taxon>eudicotyledons</taxon>
        <taxon>Gunneridae</taxon>
        <taxon>Pentapetalae</taxon>
        <taxon>rosids</taxon>
        <taxon>fabids</taxon>
        <taxon>Fabales</taxon>
        <taxon>Fabaceae</taxon>
        <taxon>Papilionoideae</taxon>
        <taxon>50 kb inversion clade</taxon>
        <taxon>NPAAA clade</taxon>
        <taxon>Hologalegina</taxon>
        <taxon>IRL clade</taxon>
        <taxon>Trifolieae</taxon>
        <taxon>Trifolium</taxon>
    </lineage>
</organism>
<evidence type="ECO:0000259" key="1">
    <source>
        <dbReference type="Pfam" id="PF25043"/>
    </source>
</evidence>
<dbReference type="InterPro" id="IPR056690">
    <property type="entry name" value="DUF7788"/>
</dbReference>
<dbReference type="EMBL" id="LXQA010421331">
    <property type="protein sequence ID" value="MCI50746.1"/>
    <property type="molecule type" value="Genomic_DNA"/>
</dbReference>
<protein>
    <submittedName>
        <fullName evidence="2">Plant/T31B5-30 protein</fullName>
    </submittedName>
</protein>
<dbReference type="PANTHER" id="PTHR31373:SF17">
    <property type="entry name" value="OS06G0652100 PROTEIN"/>
    <property type="match status" value="1"/>
</dbReference>